<dbReference type="InterPro" id="IPR018535">
    <property type="entry name" value="DUF1996"/>
</dbReference>
<name>A0A2P6NMG9_9EUKA</name>
<evidence type="ECO:0000259" key="2">
    <source>
        <dbReference type="Pfam" id="PF09362"/>
    </source>
</evidence>
<organism evidence="3 4">
    <name type="scientific">Planoprotostelium fungivorum</name>
    <dbReference type="NCBI Taxonomy" id="1890364"/>
    <lineage>
        <taxon>Eukaryota</taxon>
        <taxon>Amoebozoa</taxon>
        <taxon>Evosea</taxon>
        <taxon>Variosea</taxon>
        <taxon>Cavosteliida</taxon>
        <taxon>Cavosteliaceae</taxon>
        <taxon>Planoprotostelium</taxon>
    </lineage>
</organism>
<accession>A0A2P6NMG9</accession>
<dbReference type="Proteomes" id="UP000241769">
    <property type="component" value="Unassembled WGS sequence"/>
</dbReference>
<proteinExistence type="predicted"/>
<protein>
    <recommendedName>
        <fullName evidence="2">DUF1996 domain-containing protein</fullName>
    </recommendedName>
</protein>
<evidence type="ECO:0000256" key="1">
    <source>
        <dbReference type="SAM" id="Phobius"/>
    </source>
</evidence>
<dbReference type="OrthoDB" id="74764at2759"/>
<dbReference type="PANTHER" id="PTHR43662">
    <property type="match status" value="1"/>
</dbReference>
<reference evidence="3 4" key="1">
    <citation type="journal article" date="2018" name="Genome Biol. Evol.">
        <title>Multiple Roots of Fruiting Body Formation in Amoebozoa.</title>
        <authorList>
            <person name="Hillmann F."/>
            <person name="Forbes G."/>
            <person name="Novohradska S."/>
            <person name="Ferling I."/>
            <person name="Riege K."/>
            <person name="Groth M."/>
            <person name="Westermann M."/>
            <person name="Marz M."/>
            <person name="Spaller T."/>
            <person name="Winckler T."/>
            <person name="Schaap P."/>
            <person name="Glockner G."/>
        </authorList>
    </citation>
    <scope>NUCLEOTIDE SEQUENCE [LARGE SCALE GENOMIC DNA]</scope>
    <source>
        <strain evidence="3 4">Jena</strain>
    </source>
</reference>
<dbReference type="STRING" id="1890364.A0A2P6NMG9"/>
<feature type="domain" description="DUF1996" evidence="2">
    <location>
        <begin position="81"/>
        <end position="316"/>
    </location>
</feature>
<keyword evidence="4" id="KW-1185">Reference proteome</keyword>
<evidence type="ECO:0000313" key="4">
    <source>
        <dbReference type="Proteomes" id="UP000241769"/>
    </source>
</evidence>
<keyword evidence="1" id="KW-0812">Transmembrane</keyword>
<dbReference type="Pfam" id="PF09362">
    <property type="entry name" value="DUF1996"/>
    <property type="match status" value="1"/>
</dbReference>
<evidence type="ECO:0000313" key="3">
    <source>
        <dbReference type="EMBL" id="PRP85164.1"/>
    </source>
</evidence>
<dbReference type="EMBL" id="MDYQ01000049">
    <property type="protein sequence ID" value="PRP85164.1"/>
    <property type="molecule type" value="Genomic_DNA"/>
</dbReference>
<feature type="transmembrane region" description="Helical" evidence="1">
    <location>
        <begin position="49"/>
        <end position="70"/>
    </location>
</feature>
<dbReference type="AlphaFoldDB" id="A0A2P6NMG9"/>
<dbReference type="PANTHER" id="PTHR43662:SF3">
    <property type="entry name" value="DOMAIN PROTEIN, PUTATIVE (AFU_ORTHOLOGUE AFUA_6G11970)-RELATED"/>
    <property type="match status" value="1"/>
</dbReference>
<keyword evidence="1" id="KW-1133">Transmembrane helix</keyword>
<dbReference type="InParanoid" id="A0A2P6NMG9"/>
<keyword evidence="1" id="KW-0472">Membrane</keyword>
<comment type="caution">
    <text evidence="3">The sequence shown here is derived from an EMBL/GenBank/DDBJ whole genome shotgun (WGS) entry which is preliminary data.</text>
</comment>
<sequence length="412" mass="45213">MVHHSVKYVRHGFTTSDLSTTHGSSRDCQNCLSERPISHFYIRSQMRSIIACTFFVCLAAVAHAGDTFVVNCNPLSVQRADPIVTPGRPAPHVHSIVGGNAFNRTMLGIDFAENATGTTCDKKLDHSNYWVPSLYHKNQNGTYSLVPWSGTAIYYQNRACDYNATLDGQVYCPQGTYAAAFPRGLRMLAGDPSKRSFNSSDPTDQAVQMMCMSKDYSKEYNGFPTEVCNEHIRAEVYFPSCWDGVHIDTPNHKDHMAYPAARFDGGLCPKSHPIALISIFFEFFFDTSSITDLGNFYLSNGDNTGYSFHGDFINGWTNLTALGEAHRLCVSSDNCPINTLGAAPGHNHPEDQPLLYTAIYEENIGLNGPVTSLPGQVIFAPTPISTAVRGGSDGLRPTLFAMVAVLLACMFL</sequence>
<gene>
    <name evidence="3" type="ORF">PROFUN_07111</name>
</gene>